<feature type="domain" description="FAD-binding" evidence="4">
    <location>
        <begin position="4"/>
        <end position="339"/>
    </location>
</feature>
<dbReference type="Pfam" id="PF01494">
    <property type="entry name" value="FAD_binding_3"/>
    <property type="match status" value="1"/>
</dbReference>
<dbReference type="GO" id="GO:0071949">
    <property type="term" value="F:FAD binding"/>
    <property type="evidence" value="ECO:0007669"/>
    <property type="project" value="InterPro"/>
</dbReference>
<name>A0A8I1DGI6_THEIN</name>
<dbReference type="EMBL" id="JAECVW010000007">
    <property type="protein sequence ID" value="MBH8595921.1"/>
    <property type="molecule type" value="Genomic_DNA"/>
</dbReference>
<keyword evidence="3" id="KW-0274">FAD</keyword>
<gene>
    <name evidence="5" type="ORF">I8U20_11335</name>
</gene>
<reference evidence="5 6" key="1">
    <citation type="submission" date="2020-12" db="EMBL/GenBank/DDBJ databases">
        <title>WGS of Thermoactinomyces spp.</title>
        <authorList>
            <person name="Cheng K."/>
        </authorList>
    </citation>
    <scope>NUCLEOTIDE SEQUENCE [LARGE SCALE GENOMIC DNA]</scope>
    <source>
        <strain evidence="6">CICC 10671\DSM 43846</strain>
    </source>
</reference>
<evidence type="ECO:0000259" key="4">
    <source>
        <dbReference type="Pfam" id="PF01494"/>
    </source>
</evidence>
<comment type="caution">
    <text evidence="5">The sequence shown here is derived from an EMBL/GenBank/DDBJ whole genome shotgun (WGS) entry which is preliminary data.</text>
</comment>
<dbReference type="InterPro" id="IPR050641">
    <property type="entry name" value="RIFMO-like"/>
</dbReference>
<dbReference type="Gene3D" id="3.30.70.2450">
    <property type="match status" value="1"/>
</dbReference>
<evidence type="ECO:0000313" key="6">
    <source>
        <dbReference type="Proteomes" id="UP000633619"/>
    </source>
</evidence>
<evidence type="ECO:0000313" key="5">
    <source>
        <dbReference type="EMBL" id="MBH8595921.1"/>
    </source>
</evidence>
<organism evidence="5 6">
    <name type="scientific">Thermoactinomyces intermedius</name>
    <dbReference type="NCBI Taxonomy" id="2024"/>
    <lineage>
        <taxon>Bacteria</taxon>
        <taxon>Bacillati</taxon>
        <taxon>Bacillota</taxon>
        <taxon>Bacilli</taxon>
        <taxon>Bacillales</taxon>
        <taxon>Thermoactinomycetaceae</taxon>
        <taxon>Thermoactinomyces</taxon>
    </lineage>
</organism>
<evidence type="ECO:0000256" key="1">
    <source>
        <dbReference type="ARBA" id="ARBA00001974"/>
    </source>
</evidence>
<dbReference type="GO" id="GO:0016709">
    <property type="term" value="F:oxidoreductase activity, acting on paired donors, with incorporation or reduction of molecular oxygen, NAD(P)H as one donor, and incorporation of one atom of oxygen"/>
    <property type="evidence" value="ECO:0007669"/>
    <property type="project" value="UniProtKB-ARBA"/>
</dbReference>
<dbReference type="AlphaFoldDB" id="A0A8I1DGI6"/>
<dbReference type="InterPro" id="IPR036188">
    <property type="entry name" value="FAD/NAD-bd_sf"/>
</dbReference>
<comment type="cofactor">
    <cofactor evidence="1">
        <name>FAD</name>
        <dbReference type="ChEBI" id="CHEBI:57692"/>
    </cofactor>
</comment>
<dbReference type="PRINTS" id="PR00420">
    <property type="entry name" value="RNGMNOXGNASE"/>
</dbReference>
<dbReference type="Proteomes" id="UP000633619">
    <property type="component" value="Unassembled WGS sequence"/>
</dbReference>
<keyword evidence="2" id="KW-0285">Flavoprotein</keyword>
<dbReference type="PANTHER" id="PTHR43004:SF19">
    <property type="entry name" value="BINDING MONOOXYGENASE, PUTATIVE (JCVI)-RELATED"/>
    <property type="match status" value="1"/>
</dbReference>
<dbReference type="Gene3D" id="3.50.50.60">
    <property type="entry name" value="FAD/NAD(P)-binding domain"/>
    <property type="match status" value="1"/>
</dbReference>
<evidence type="ECO:0000256" key="2">
    <source>
        <dbReference type="ARBA" id="ARBA00022630"/>
    </source>
</evidence>
<dbReference type="SUPFAM" id="SSF51905">
    <property type="entry name" value="FAD/NAD(P)-binding domain"/>
    <property type="match status" value="1"/>
</dbReference>
<dbReference type="InterPro" id="IPR002938">
    <property type="entry name" value="FAD-bd"/>
</dbReference>
<evidence type="ECO:0000256" key="3">
    <source>
        <dbReference type="ARBA" id="ARBA00022827"/>
    </source>
</evidence>
<proteinExistence type="predicted"/>
<keyword evidence="6" id="KW-1185">Reference proteome</keyword>
<sequence>MKPQVLIVGAGPTGLALAVALQKQGIPFRIIDKNRGPGTLSRAMAVHARTLELYSQFGLADRLIEAGIKATALQIFKDAKRVSRVELGEKLAEHISPYPYLLSLAQDEHEAILIEYLQAKGVMVEWETGLLDLKETDGRVHVTIQRQGGEEEQSYDYVCGCDGAHSTVRKALGLGFPGGTYEQVFFVADVKTKHPLPGMGPAFSDKEFCLALTLRDTEHARFIGLIPKEILSRGIPSALDPLIPYIEKMVPVKIEEVNWYSSYKVHHRVSEKFRVGRVFLAGDAGHIHSPAGGQGMNTGIGDAMNLGWKIAAVLQKKAAERILDSYEEERLSFAKTLVATTDRLFKGLVQVIEGKGLASAIYKEVIIPHILPKLVKFPGVREKLFKTMSQTQIHYRGSLLSAGKIGTIHGGDRLPWVQTDGGDNFKPLQSVDWQLHLYGETTPSLRKFAEKNALALHEVKWTPDVGRSGIQKNSVFLVRPDGYIAVAVTPQEVGKMQAFLDEYWIVPFGNKPFSR</sequence>
<accession>A0A8I1DGI6</accession>
<keyword evidence="5" id="KW-0503">Monooxygenase</keyword>
<dbReference type="PANTHER" id="PTHR43004">
    <property type="entry name" value="TRK SYSTEM POTASSIUM UPTAKE PROTEIN"/>
    <property type="match status" value="1"/>
</dbReference>
<dbReference type="RefSeq" id="WP_181732694.1">
    <property type="nucleotide sequence ID" value="NZ_JACEIR010000010.1"/>
</dbReference>
<keyword evidence="5" id="KW-0560">Oxidoreductase</keyword>
<protein>
    <submittedName>
        <fullName evidence="5">FAD-dependent monooxygenase</fullName>
    </submittedName>
</protein>